<dbReference type="RefSeq" id="WP_092534266.1">
    <property type="nucleotide sequence ID" value="NZ_FNKQ01000001.1"/>
</dbReference>
<proteinExistence type="predicted"/>
<evidence type="ECO:0000313" key="3">
    <source>
        <dbReference type="EMBL" id="SDQ26047.1"/>
    </source>
</evidence>
<dbReference type="OrthoDB" id="241187at2157"/>
<dbReference type="AlphaFoldDB" id="A0A1H0ZF50"/>
<feature type="region of interest" description="Disordered" evidence="1">
    <location>
        <begin position="34"/>
        <end position="53"/>
    </location>
</feature>
<dbReference type="Proteomes" id="UP000255421">
    <property type="component" value="Unassembled WGS sequence"/>
</dbReference>
<reference evidence="3" key="2">
    <citation type="submission" date="2016-10" db="EMBL/GenBank/DDBJ databases">
        <authorList>
            <person name="de Groot N.N."/>
        </authorList>
    </citation>
    <scope>NUCLEOTIDE SEQUENCE [LARGE SCALE GENOMIC DNA]</scope>
    <source>
        <strain evidence="3">CGMCC 1.12397</strain>
    </source>
</reference>
<evidence type="ECO:0000313" key="2">
    <source>
        <dbReference type="EMBL" id="RDI70260.1"/>
    </source>
</evidence>
<dbReference type="EMBL" id="FNKQ01000001">
    <property type="protein sequence ID" value="SDQ26047.1"/>
    <property type="molecule type" value="Genomic_DNA"/>
</dbReference>
<protein>
    <submittedName>
        <fullName evidence="3">Ferredoxin</fullName>
    </submittedName>
</protein>
<reference evidence="4" key="1">
    <citation type="submission" date="2016-10" db="EMBL/GenBank/DDBJ databases">
        <authorList>
            <person name="Varghese N."/>
            <person name="Submissions S."/>
        </authorList>
    </citation>
    <scope>NUCLEOTIDE SEQUENCE [LARGE SCALE GENOMIC DNA]</scope>
    <source>
        <strain evidence="4">CGMCC 1.12397</strain>
    </source>
</reference>
<evidence type="ECO:0000256" key="1">
    <source>
        <dbReference type="SAM" id="MobiDB-lite"/>
    </source>
</evidence>
<sequence>MTTEYRVRLDRRACDGVFACLVRDDRFAEATDGLATIDGGDRGGDDGDADGDDADEMVVAFADDRLADAEQAARACPVGAIDVTEVDDE</sequence>
<gene>
    <name evidence="2" type="ORF">DWB78_00145</name>
    <name evidence="3" type="ORF">SAMN05216278_1189</name>
</gene>
<accession>A0A1H0ZF50</accession>
<dbReference type="Pfam" id="PF13459">
    <property type="entry name" value="Fer4_15"/>
    <property type="match status" value="1"/>
</dbReference>
<keyword evidence="5" id="KW-1185">Reference proteome</keyword>
<evidence type="ECO:0000313" key="4">
    <source>
        <dbReference type="Proteomes" id="UP000199289"/>
    </source>
</evidence>
<dbReference type="Proteomes" id="UP000199289">
    <property type="component" value="Unassembled WGS sequence"/>
</dbReference>
<organism evidence="3 4">
    <name type="scientific">Halopelagius longus</name>
    <dbReference type="NCBI Taxonomy" id="1236180"/>
    <lineage>
        <taxon>Archaea</taxon>
        <taxon>Methanobacteriati</taxon>
        <taxon>Methanobacteriota</taxon>
        <taxon>Stenosarchaea group</taxon>
        <taxon>Halobacteria</taxon>
        <taxon>Halobacteriales</taxon>
        <taxon>Haloferacaceae</taxon>
    </lineage>
</organism>
<name>A0A1H0ZF50_9EURY</name>
<dbReference type="EMBL" id="QQST01000001">
    <property type="protein sequence ID" value="RDI70260.1"/>
    <property type="molecule type" value="Genomic_DNA"/>
</dbReference>
<reference evidence="2 5" key="3">
    <citation type="submission" date="2018-07" db="EMBL/GenBank/DDBJ databases">
        <title>Genome sequence of extremly halophilic archaeon Halopelagius longus strain BC12-B1.</title>
        <authorList>
            <person name="Zhang X."/>
        </authorList>
    </citation>
    <scope>NUCLEOTIDE SEQUENCE [LARGE SCALE GENOMIC DNA]</scope>
    <source>
        <strain evidence="2 5">BC12-B1</strain>
    </source>
</reference>
<evidence type="ECO:0000313" key="5">
    <source>
        <dbReference type="Proteomes" id="UP000255421"/>
    </source>
</evidence>
<dbReference type="Gene3D" id="3.30.70.20">
    <property type="match status" value="1"/>
</dbReference>